<dbReference type="EMBL" id="LR743530">
    <property type="protein sequence ID" value="CAA2409737.1"/>
    <property type="molecule type" value="Genomic_DNA"/>
</dbReference>
<keyword evidence="1" id="KW-0175">Coiled coil</keyword>
<name>A0A679K3V4_9CAUD</name>
<organism evidence="3 4">
    <name type="scientific">Xanthomonas phage Suba</name>
    <dbReference type="NCBI Taxonomy" id="2674975"/>
    <lineage>
        <taxon>Viruses</taxon>
        <taxon>Duplodnaviria</taxon>
        <taxon>Heunggongvirae</taxon>
        <taxon>Uroviricota</taxon>
        <taxon>Caudoviricetes</taxon>
        <taxon>Stanbaylleyvirinae</taxon>
        <taxon>Subavirus</taxon>
        <taxon>Subavirus suba</taxon>
    </lineage>
</organism>
<feature type="region of interest" description="Disordered" evidence="2">
    <location>
        <begin position="194"/>
        <end position="236"/>
    </location>
</feature>
<keyword evidence="4" id="KW-1185">Reference proteome</keyword>
<accession>A0A679K3V4</accession>
<evidence type="ECO:0000313" key="3">
    <source>
        <dbReference type="EMBL" id="CAA2409737.1"/>
    </source>
</evidence>
<feature type="compositionally biased region" description="Low complexity" evidence="2">
    <location>
        <begin position="200"/>
        <end position="213"/>
    </location>
</feature>
<dbReference type="GeneID" id="79707298"/>
<dbReference type="KEGG" id="vg:79707298"/>
<protein>
    <submittedName>
        <fullName evidence="3">Phage putative scaffold protein</fullName>
    </submittedName>
</protein>
<evidence type="ECO:0000313" key="4">
    <source>
        <dbReference type="Proteomes" id="UP000464334"/>
    </source>
</evidence>
<evidence type="ECO:0000256" key="1">
    <source>
        <dbReference type="SAM" id="Coils"/>
    </source>
</evidence>
<evidence type="ECO:0000256" key="2">
    <source>
        <dbReference type="SAM" id="MobiDB-lite"/>
    </source>
</evidence>
<dbReference type="Proteomes" id="UP000464334">
    <property type="component" value="Chromosome"/>
</dbReference>
<feature type="coiled-coil region" evidence="1">
    <location>
        <begin position="49"/>
        <end position="76"/>
    </location>
</feature>
<reference evidence="3 4" key="1">
    <citation type="submission" date="2019-12" db="EMBL/GenBank/DDBJ databases">
        <authorList>
            <person name="Ansaldi M."/>
            <person name="Clavijo F."/>
        </authorList>
    </citation>
    <scope>NUCLEOTIDE SEQUENCE [LARGE SCALE GENOMIC DNA]</scope>
</reference>
<sequence>MALKRKITKDQYEALAENIRFEYKAGESDGEFVLQTEGDEDIGALKRAHTRTKDALAQSEAKRDELEIRIEKMESNPARKTGDIEALERQWNAEKAESDGKFTAKISALSSRIIDSALNTAAMGLSEKIATTGNAKILLPHIKARISAELDDNDNVVVKVLGQDGKPSDLTIDKLGEEFVANKDYSGIIQGTKASGGAGASNNGGAVHTSNSGNNGGGKLLADLSPQELAERFGAK</sequence>
<dbReference type="RefSeq" id="YP_010742758.1">
    <property type="nucleotide sequence ID" value="NC_073092.1"/>
</dbReference>
<proteinExistence type="predicted"/>